<dbReference type="CDD" id="cd02440">
    <property type="entry name" value="AdoMet_MTases"/>
    <property type="match status" value="1"/>
</dbReference>
<dbReference type="InterPro" id="IPR051052">
    <property type="entry name" value="Diverse_substrate_MTase"/>
</dbReference>
<dbReference type="Pfam" id="PF08241">
    <property type="entry name" value="Methyltransf_11"/>
    <property type="match status" value="1"/>
</dbReference>
<dbReference type="RefSeq" id="WP_181579252.1">
    <property type="nucleotide sequence ID" value="NZ_CP059399.1"/>
</dbReference>
<reference evidence="6 7" key="1">
    <citation type="submission" date="2020-07" db="EMBL/GenBank/DDBJ databases">
        <authorList>
            <person name="Zhuang K."/>
            <person name="Ran Y."/>
        </authorList>
    </citation>
    <scope>NUCLEOTIDE SEQUENCE [LARGE SCALE GENOMIC DNA]</scope>
    <source>
        <strain evidence="6 7">WCH-YHL-001</strain>
    </source>
</reference>
<keyword evidence="4" id="KW-1133">Transmembrane helix</keyword>
<evidence type="ECO:0000256" key="3">
    <source>
        <dbReference type="ARBA" id="ARBA00022679"/>
    </source>
</evidence>
<dbReference type="PANTHER" id="PTHR44942">
    <property type="entry name" value="METHYLTRANSF_11 DOMAIN-CONTAINING PROTEIN"/>
    <property type="match status" value="1"/>
</dbReference>
<evidence type="ECO:0000313" key="7">
    <source>
        <dbReference type="Proteomes" id="UP000515512"/>
    </source>
</evidence>
<dbReference type="Proteomes" id="UP000515512">
    <property type="component" value="Chromosome"/>
</dbReference>
<dbReference type="EMBL" id="CP059399">
    <property type="protein sequence ID" value="QLY28044.1"/>
    <property type="molecule type" value="Genomic_DNA"/>
</dbReference>
<dbReference type="InterPro" id="IPR013216">
    <property type="entry name" value="Methyltransf_11"/>
</dbReference>
<feature type="domain" description="Methyltransferase type 11" evidence="5">
    <location>
        <begin position="58"/>
        <end position="146"/>
    </location>
</feature>
<evidence type="ECO:0000313" key="6">
    <source>
        <dbReference type="EMBL" id="QLY28044.1"/>
    </source>
</evidence>
<feature type="transmembrane region" description="Helical" evidence="4">
    <location>
        <begin position="12"/>
        <end position="36"/>
    </location>
</feature>
<name>A0A7D6Z1A5_9NOCA</name>
<gene>
    <name evidence="6" type="ORF">H0264_21840</name>
</gene>
<keyword evidence="2 6" id="KW-0489">Methyltransferase</keyword>
<keyword evidence="4" id="KW-0472">Membrane</keyword>
<dbReference type="GO" id="GO:0032259">
    <property type="term" value="P:methylation"/>
    <property type="evidence" value="ECO:0007669"/>
    <property type="project" value="UniProtKB-KW"/>
</dbReference>
<protein>
    <submittedName>
        <fullName evidence="6">Class I SAM-dependent methyltransferase</fullName>
    </submittedName>
</protein>
<dbReference type="Gene3D" id="3.40.50.150">
    <property type="entry name" value="Vaccinia Virus protein VP39"/>
    <property type="match status" value="1"/>
</dbReference>
<organism evidence="6 7">
    <name type="scientific">Nocardia huaxiensis</name>
    <dbReference type="NCBI Taxonomy" id="2755382"/>
    <lineage>
        <taxon>Bacteria</taxon>
        <taxon>Bacillati</taxon>
        <taxon>Actinomycetota</taxon>
        <taxon>Actinomycetes</taxon>
        <taxon>Mycobacteriales</taxon>
        <taxon>Nocardiaceae</taxon>
        <taxon>Nocardia</taxon>
    </lineage>
</organism>
<proteinExistence type="inferred from homology"/>
<dbReference type="KEGG" id="nhu:H0264_21840"/>
<accession>A0A7D6Z1A5</accession>
<keyword evidence="3 6" id="KW-0808">Transferase</keyword>
<dbReference type="SUPFAM" id="SSF53335">
    <property type="entry name" value="S-adenosyl-L-methionine-dependent methyltransferases"/>
    <property type="match status" value="1"/>
</dbReference>
<dbReference type="AlphaFoldDB" id="A0A7D6Z1A5"/>
<comment type="similarity">
    <text evidence="1">Belongs to the methyltransferase superfamily.</text>
</comment>
<keyword evidence="7" id="KW-1185">Reference proteome</keyword>
<dbReference type="PANTHER" id="PTHR44942:SF4">
    <property type="entry name" value="METHYLTRANSFERASE TYPE 11 DOMAIN-CONTAINING PROTEIN"/>
    <property type="match status" value="1"/>
</dbReference>
<evidence type="ECO:0000256" key="1">
    <source>
        <dbReference type="ARBA" id="ARBA00008361"/>
    </source>
</evidence>
<dbReference type="InterPro" id="IPR029063">
    <property type="entry name" value="SAM-dependent_MTases_sf"/>
</dbReference>
<dbReference type="GO" id="GO:0008757">
    <property type="term" value="F:S-adenosylmethionine-dependent methyltransferase activity"/>
    <property type="evidence" value="ECO:0007669"/>
    <property type="project" value="InterPro"/>
</dbReference>
<evidence type="ECO:0000259" key="5">
    <source>
        <dbReference type="Pfam" id="PF08241"/>
    </source>
</evidence>
<keyword evidence="4" id="KW-0812">Transmembrane</keyword>
<evidence type="ECO:0000256" key="2">
    <source>
        <dbReference type="ARBA" id="ARBA00022603"/>
    </source>
</evidence>
<sequence length="215" mass="23753">MTAVAPASRRGLNSLVAAFFSVASLGYDLPILQWYLYRPPQDDVVRALEAAGARTVADIGCGTGILTSRLARDLDTVWGIDMSPGMLAKARRRNPAVRWRNEPAEQLSLPDASVDAVTTTTAFHFFDQARALREFHRVLRPGGVAVVCTPATDARWARPIQRSSARRLMPAHAPTSAEIRKVFQDAGFEIVEQRAVTRPWYSRWVPDVITVGKRG</sequence>
<evidence type="ECO:0000256" key="4">
    <source>
        <dbReference type="SAM" id="Phobius"/>
    </source>
</evidence>